<organism evidence="4 5">
    <name type="scientific">Mytilus edulis</name>
    <name type="common">Blue mussel</name>
    <dbReference type="NCBI Taxonomy" id="6550"/>
    <lineage>
        <taxon>Eukaryota</taxon>
        <taxon>Metazoa</taxon>
        <taxon>Spiralia</taxon>
        <taxon>Lophotrochozoa</taxon>
        <taxon>Mollusca</taxon>
        <taxon>Bivalvia</taxon>
        <taxon>Autobranchia</taxon>
        <taxon>Pteriomorphia</taxon>
        <taxon>Mytilida</taxon>
        <taxon>Mytiloidea</taxon>
        <taxon>Mytilidae</taxon>
        <taxon>Mytilinae</taxon>
        <taxon>Mytilus</taxon>
    </lineage>
</organism>
<dbReference type="Gene3D" id="4.10.410.10">
    <property type="entry name" value="Pancreatic trypsin inhibitor Kunitz domain"/>
    <property type="match status" value="1"/>
</dbReference>
<feature type="signal peptide" evidence="2">
    <location>
        <begin position="1"/>
        <end position="16"/>
    </location>
</feature>
<dbReference type="CDD" id="cd00109">
    <property type="entry name" value="Kunitz-type"/>
    <property type="match status" value="1"/>
</dbReference>
<dbReference type="AlphaFoldDB" id="A0A8S3RAR0"/>
<proteinExistence type="predicted"/>
<feature type="domain" description="BPTI/Kunitz inhibitor" evidence="3">
    <location>
        <begin position="135"/>
        <end position="185"/>
    </location>
</feature>
<keyword evidence="1" id="KW-1015">Disulfide bond</keyword>
<sequence length="186" mass="21446">MQVLVVLLFVFVVVEAYYYDRGRTPSCKFPCPWRGKTFDFWEIGNSTSGFYGKFSKDGRTIWWSFNGGRTDECYQILDGFLVLRIKGEDNWFCVKTQYDRTKRPATFRIHNGCKFETICNTKPINECIGEGTTMCQLPSDKGPCRAVIQRYFYNQRSSQCETFEYGGCAGNANNFESLSSCQRTCP</sequence>
<protein>
    <submittedName>
        <fullName evidence="4">TFPI</fullName>
    </submittedName>
</protein>
<dbReference type="EMBL" id="CAJPWZ010001026">
    <property type="protein sequence ID" value="CAG2205628.1"/>
    <property type="molecule type" value="Genomic_DNA"/>
</dbReference>
<dbReference type="PROSITE" id="PS50279">
    <property type="entry name" value="BPTI_KUNITZ_2"/>
    <property type="match status" value="1"/>
</dbReference>
<evidence type="ECO:0000313" key="5">
    <source>
        <dbReference type="Proteomes" id="UP000683360"/>
    </source>
</evidence>
<dbReference type="SMART" id="SM00131">
    <property type="entry name" value="KU"/>
    <property type="match status" value="1"/>
</dbReference>
<comment type="caution">
    <text evidence="4">The sequence shown here is derived from an EMBL/GenBank/DDBJ whole genome shotgun (WGS) entry which is preliminary data.</text>
</comment>
<dbReference type="GO" id="GO:0004867">
    <property type="term" value="F:serine-type endopeptidase inhibitor activity"/>
    <property type="evidence" value="ECO:0007669"/>
    <property type="project" value="InterPro"/>
</dbReference>
<dbReference type="FunFam" id="4.10.410.10:FF:000004">
    <property type="entry name" value="Tissue factor pathway inhibitor"/>
    <property type="match status" value="1"/>
</dbReference>
<keyword evidence="2" id="KW-0732">Signal</keyword>
<evidence type="ECO:0000256" key="2">
    <source>
        <dbReference type="SAM" id="SignalP"/>
    </source>
</evidence>
<evidence type="ECO:0000313" key="4">
    <source>
        <dbReference type="EMBL" id="CAG2205628.1"/>
    </source>
</evidence>
<gene>
    <name evidence="4" type="ORF">MEDL_20001</name>
</gene>
<dbReference type="InterPro" id="IPR020901">
    <property type="entry name" value="Prtase_inh_Kunz-CS"/>
</dbReference>
<dbReference type="Pfam" id="PF00014">
    <property type="entry name" value="Kunitz_BPTI"/>
    <property type="match status" value="1"/>
</dbReference>
<dbReference type="InterPro" id="IPR050098">
    <property type="entry name" value="TFPI/VKTCI-like"/>
</dbReference>
<keyword evidence="5" id="KW-1185">Reference proteome</keyword>
<dbReference type="GO" id="GO:0005615">
    <property type="term" value="C:extracellular space"/>
    <property type="evidence" value="ECO:0007669"/>
    <property type="project" value="TreeGrafter"/>
</dbReference>
<dbReference type="InterPro" id="IPR002223">
    <property type="entry name" value="Kunitz_BPTI"/>
</dbReference>
<dbReference type="PRINTS" id="PR00759">
    <property type="entry name" value="BASICPTASE"/>
</dbReference>
<dbReference type="OrthoDB" id="4473401at2759"/>
<evidence type="ECO:0000259" key="3">
    <source>
        <dbReference type="PROSITE" id="PS50279"/>
    </source>
</evidence>
<dbReference type="PANTHER" id="PTHR10083:SF374">
    <property type="entry name" value="BPTI_KUNITZ INHIBITOR DOMAIN-CONTAINING PROTEIN"/>
    <property type="match status" value="1"/>
</dbReference>
<dbReference type="PROSITE" id="PS00280">
    <property type="entry name" value="BPTI_KUNITZ_1"/>
    <property type="match status" value="1"/>
</dbReference>
<reference evidence="4" key="1">
    <citation type="submission" date="2021-03" db="EMBL/GenBank/DDBJ databases">
        <authorList>
            <person name="Bekaert M."/>
        </authorList>
    </citation>
    <scope>NUCLEOTIDE SEQUENCE</scope>
</reference>
<name>A0A8S3RAR0_MYTED</name>
<dbReference type="PANTHER" id="PTHR10083">
    <property type="entry name" value="KUNITZ-TYPE PROTEASE INHIBITOR-RELATED"/>
    <property type="match status" value="1"/>
</dbReference>
<accession>A0A8S3RAR0</accession>
<dbReference type="Proteomes" id="UP000683360">
    <property type="component" value="Unassembled WGS sequence"/>
</dbReference>
<dbReference type="SUPFAM" id="SSF57362">
    <property type="entry name" value="BPTI-like"/>
    <property type="match status" value="1"/>
</dbReference>
<dbReference type="InterPro" id="IPR036880">
    <property type="entry name" value="Kunitz_BPTI_sf"/>
</dbReference>
<evidence type="ECO:0000256" key="1">
    <source>
        <dbReference type="ARBA" id="ARBA00023157"/>
    </source>
</evidence>
<feature type="chain" id="PRO_5035755558" evidence="2">
    <location>
        <begin position="17"/>
        <end position="186"/>
    </location>
</feature>